<dbReference type="AlphaFoldDB" id="A0A3M2YZ65"/>
<dbReference type="EMBL" id="RBNL01002085">
    <property type="protein sequence ID" value="RML80905.1"/>
    <property type="molecule type" value="Genomic_DNA"/>
</dbReference>
<name>A0A3M2YZ65_PSEYM</name>
<dbReference type="Proteomes" id="UP000282378">
    <property type="component" value="Unassembled WGS sequence"/>
</dbReference>
<proteinExistence type="predicted"/>
<evidence type="ECO:0000313" key="1">
    <source>
        <dbReference type="EMBL" id="RML80905.1"/>
    </source>
</evidence>
<reference evidence="1 2" key="1">
    <citation type="submission" date="2018-08" db="EMBL/GenBank/DDBJ databases">
        <title>Recombination of ecologically and evolutionarily significant loci maintains genetic cohesion in the Pseudomonas syringae species complex.</title>
        <authorList>
            <person name="Dillon M."/>
            <person name="Thakur S."/>
            <person name="Almeida R.N.D."/>
            <person name="Weir B.S."/>
            <person name="Guttman D.S."/>
        </authorList>
    </citation>
    <scope>NUCLEOTIDE SEQUENCE [LARGE SCALE GENOMIC DNA]</scope>
    <source>
        <strain evidence="1 2">88_10</strain>
    </source>
</reference>
<comment type="caution">
    <text evidence="1">The sequence shown here is derived from an EMBL/GenBank/DDBJ whole genome shotgun (WGS) entry which is preliminary data.</text>
</comment>
<gene>
    <name evidence="1" type="ORF">APX70_03141</name>
</gene>
<sequence length="88" mass="10029">MAAFLEEQGLNEAAFKRDQYLGDACPKVATSAELAGLLALIDRFPQTLRVQQRQGLLRGLRKTIEKRMDKQWKKLRVAIAEPGHDRHD</sequence>
<feature type="non-terminal residue" evidence="1">
    <location>
        <position position="88"/>
    </location>
</feature>
<accession>A0A3M2YZ65</accession>
<organism evidence="1 2">
    <name type="scientific">Pseudomonas syringae pv. maculicola</name>
    <dbReference type="NCBI Taxonomy" id="59511"/>
    <lineage>
        <taxon>Bacteria</taxon>
        <taxon>Pseudomonadati</taxon>
        <taxon>Pseudomonadota</taxon>
        <taxon>Gammaproteobacteria</taxon>
        <taxon>Pseudomonadales</taxon>
        <taxon>Pseudomonadaceae</taxon>
        <taxon>Pseudomonas</taxon>
    </lineage>
</organism>
<protein>
    <submittedName>
        <fullName evidence="1">Uncharacterized protein</fullName>
    </submittedName>
</protein>
<evidence type="ECO:0000313" key="2">
    <source>
        <dbReference type="Proteomes" id="UP000282378"/>
    </source>
</evidence>